<dbReference type="EMBL" id="VSRR010085220">
    <property type="protein sequence ID" value="MPC90677.1"/>
    <property type="molecule type" value="Genomic_DNA"/>
</dbReference>
<comment type="caution">
    <text evidence="1">The sequence shown here is derived from an EMBL/GenBank/DDBJ whole genome shotgun (WGS) entry which is preliminary data.</text>
</comment>
<keyword evidence="2" id="KW-1185">Reference proteome</keyword>
<name>A0A5B7JBB7_PORTR</name>
<proteinExistence type="predicted"/>
<gene>
    <name evidence="1" type="ORF">E2C01_085674</name>
</gene>
<dbReference type="Proteomes" id="UP000324222">
    <property type="component" value="Unassembled WGS sequence"/>
</dbReference>
<reference evidence="1 2" key="1">
    <citation type="submission" date="2019-05" db="EMBL/GenBank/DDBJ databases">
        <title>Another draft genome of Portunus trituberculatus and its Hox gene families provides insights of decapod evolution.</title>
        <authorList>
            <person name="Jeong J.-H."/>
            <person name="Song I."/>
            <person name="Kim S."/>
            <person name="Choi T."/>
            <person name="Kim D."/>
            <person name="Ryu S."/>
            <person name="Kim W."/>
        </authorList>
    </citation>
    <scope>NUCLEOTIDE SEQUENCE [LARGE SCALE GENOMIC DNA]</scope>
    <source>
        <tissue evidence="1">Muscle</tissue>
    </source>
</reference>
<protein>
    <submittedName>
        <fullName evidence="1">Uncharacterized protein</fullName>
    </submittedName>
</protein>
<sequence>MIILLTTTRFHH</sequence>
<evidence type="ECO:0000313" key="1">
    <source>
        <dbReference type="EMBL" id="MPC90677.1"/>
    </source>
</evidence>
<accession>A0A5B7JBB7</accession>
<evidence type="ECO:0000313" key="2">
    <source>
        <dbReference type="Proteomes" id="UP000324222"/>
    </source>
</evidence>
<organism evidence="1 2">
    <name type="scientific">Portunus trituberculatus</name>
    <name type="common">Swimming crab</name>
    <name type="synonym">Neptunus trituberculatus</name>
    <dbReference type="NCBI Taxonomy" id="210409"/>
    <lineage>
        <taxon>Eukaryota</taxon>
        <taxon>Metazoa</taxon>
        <taxon>Ecdysozoa</taxon>
        <taxon>Arthropoda</taxon>
        <taxon>Crustacea</taxon>
        <taxon>Multicrustacea</taxon>
        <taxon>Malacostraca</taxon>
        <taxon>Eumalacostraca</taxon>
        <taxon>Eucarida</taxon>
        <taxon>Decapoda</taxon>
        <taxon>Pleocyemata</taxon>
        <taxon>Brachyura</taxon>
        <taxon>Eubrachyura</taxon>
        <taxon>Portunoidea</taxon>
        <taxon>Portunidae</taxon>
        <taxon>Portuninae</taxon>
        <taxon>Portunus</taxon>
    </lineage>
</organism>